<organism evidence="2 3">
    <name type="scientific">Dendrobium chrysotoxum</name>
    <name type="common">Orchid</name>
    <dbReference type="NCBI Taxonomy" id="161865"/>
    <lineage>
        <taxon>Eukaryota</taxon>
        <taxon>Viridiplantae</taxon>
        <taxon>Streptophyta</taxon>
        <taxon>Embryophyta</taxon>
        <taxon>Tracheophyta</taxon>
        <taxon>Spermatophyta</taxon>
        <taxon>Magnoliopsida</taxon>
        <taxon>Liliopsida</taxon>
        <taxon>Asparagales</taxon>
        <taxon>Orchidaceae</taxon>
        <taxon>Epidendroideae</taxon>
        <taxon>Malaxideae</taxon>
        <taxon>Dendrobiinae</taxon>
        <taxon>Dendrobium</taxon>
    </lineage>
</organism>
<keyword evidence="3" id="KW-1185">Reference proteome</keyword>
<dbReference type="EMBL" id="JAGFBR010000016">
    <property type="protein sequence ID" value="KAH0452935.1"/>
    <property type="molecule type" value="Genomic_DNA"/>
</dbReference>
<gene>
    <name evidence="2" type="ORF">IEQ34_017259</name>
</gene>
<evidence type="ECO:0000313" key="2">
    <source>
        <dbReference type="EMBL" id="KAH0452935.1"/>
    </source>
</evidence>
<comment type="caution">
    <text evidence="2">The sequence shown here is derived from an EMBL/GenBank/DDBJ whole genome shotgun (WGS) entry which is preliminary data.</text>
</comment>
<dbReference type="Proteomes" id="UP000775213">
    <property type="component" value="Unassembled WGS sequence"/>
</dbReference>
<evidence type="ECO:0000256" key="1">
    <source>
        <dbReference type="SAM" id="MobiDB-lite"/>
    </source>
</evidence>
<protein>
    <submittedName>
        <fullName evidence="2">Uncharacterized protein</fullName>
    </submittedName>
</protein>
<dbReference type="AlphaFoldDB" id="A0AAV7G9S8"/>
<sequence length="237" mass="27137">MKAKSKSPERKEKIILDQLNLLDQKLTLRKKRKNLQNSAKKASKDNSNNNEPFRDKSNKPMDILQKNLHYSLLLQLGFTLHREVLPPQDNRISSSLKVLIEPLDRSTYHSKVFDTSKDFKRWWNKYVQVRSLICSSLSLDLTDPLESESTAVESSSLLDQCLLGSAPLTNTLVLTIPGSYKIANWLIGLVKQLKCGMNLEFFHYNLLTNIQFAQININIRWNNVSRAKVVDSPLNGI</sequence>
<proteinExistence type="predicted"/>
<name>A0AAV7G9S8_DENCH</name>
<feature type="region of interest" description="Disordered" evidence="1">
    <location>
        <begin position="31"/>
        <end position="60"/>
    </location>
</feature>
<reference evidence="2 3" key="1">
    <citation type="journal article" date="2021" name="Hortic Res">
        <title>Chromosome-scale assembly of the Dendrobium chrysotoxum genome enhances the understanding of orchid evolution.</title>
        <authorList>
            <person name="Zhang Y."/>
            <person name="Zhang G.Q."/>
            <person name="Zhang D."/>
            <person name="Liu X.D."/>
            <person name="Xu X.Y."/>
            <person name="Sun W.H."/>
            <person name="Yu X."/>
            <person name="Zhu X."/>
            <person name="Wang Z.W."/>
            <person name="Zhao X."/>
            <person name="Zhong W.Y."/>
            <person name="Chen H."/>
            <person name="Yin W.L."/>
            <person name="Huang T."/>
            <person name="Niu S.C."/>
            <person name="Liu Z.J."/>
        </authorList>
    </citation>
    <scope>NUCLEOTIDE SEQUENCE [LARGE SCALE GENOMIC DNA]</scope>
    <source>
        <strain evidence="2">Lindl</strain>
    </source>
</reference>
<feature type="compositionally biased region" description="Low complexity" evidence="1">
    <location>
        <begin position="37"/>
        <end position="50"/>
    </location>
</feature>
<evidence type="ECO:0000313" key="3">
    <source>
        <dbReference type="Proteomes" id="UP000775213"/>
    </source>
</evidence>
<accession>A0AAV7G9S8</accession>